<gene>
    <name evidence="1" type="ordered locus">Dtox_2835</name>
</gene>
<dbReference type="EMBL" id="CP001720">
    <property type="protein sequence ID" value="ACV63600.1"/>
    <property type="molecule type" value="Genomic_DNA"/>
</dbReference>
<evidence type="ECO:0000313" key="1">
    <source>
        <dbReference type="EMBL" id="ACV63600.1"/>
    </source>
</evidence>
<dbReference type="Proteomes" id="UP000002217">
    <property type="component" value="Chromosome"/>
</dbReference>
<reference evidence="1 2" key="1">
    <citation type="journal article" date="2009" name="Stand. Genomic Sci.">
        <title>Complete genome sequence of Desulfotomaculum acetoxidans type strain (5575).</title>
        <authorList>
            <person name="Spring S."/>
            <person name="Lapidus A."/>
            <person name="Schroder M."/>
            <person name="Gleim D."/>
            <person name="Sims D."/>
            <person name="Meincke L."/>
            <person name="Glavina Del Rio T."/>
            <person name="Tice H."/>
            <person name="Copeland A."/>
            <person name="Cheng J.F."/>
            <person name="Lucas S."/>
            <person name="Chen F."/>
            <person name="Nolan M."/>
            <person name="Bruce D."/>
            <person name="Goodwin L."/>
            <person name="Pitluck S."/>
            <person name="Ivanova N."/>
            <person name="Mavromatis K."/>
            <person name="Mikhailova N."/>
            <person name="Pati A."/>
            <person name="Chen A."/>
            <person name="Palaniappan K."/>
            <person name="Land M."/>
            <person name="Hauser L."/>
            <person name="Chang Y.J."/>
            <person name="Jeffries C.D."/>
            <person name="Chain P."/>
            <person name="Saunders E."/>
            <person name="Brettin T."/>
            <person name="Detter J.C."/>
            <person name="Goker M."/>
            <person name="Bristow J."/>
            <person name="Eisen J.A."/>
            <person name="Markowitz V."/>
            <person name="Hugenholtz P."/>
            <person name="Kyrpides N.C."/>
            <person name="Klenk H.P."/>
            <person name="Han C."/>
        </authorList>
    </citation>
    <scope>NUCLEOTIDE SEQUENCE [LARGE SCALE GENOMIC DNA]</scope>
    <source>
        <strain evidence="2">ATCC 49208 / DSM 771 / VKM B-1644</strain>
    </source>
</reference>
<dbReference type="KEGG" id="dae:Dtox_2835"/>
<dbReference type="STRING" id="485916.Dtox_2835"/>
<accession>C8W1X9</accession>
<evidence type="ECO:0000313" key="2">
    <source>
        <dbReference type="Proteomes" id="UP000002217"/>
    </source>
</evidence>
<dbReference type="AlphaFoldDB" id="C8W1X9"/>
<dbReference type="eggNOG" id="ENOG502Z9VT">
    <property type="taxonomic scope" value="Bacteria"/>
</dbReference>
<sequence>MKILEKFLDCFRALLLGDFPGKLNTLIKQTEINSMLLAKLHIQKIREVSNIKSLKDVEFKVFSQWGEDGIIQYILSKIPIENEIFIEFGVENYTESNTRFLLINDNWKGLVIDGNPKHIEYIKKDPIYWQYSLTAICEFITRENINDVIALAGISGDIGLLSIDIDGNDYWVWSIIDVISPRIVICEYNSVLGSDYAITVPYDPHFIAAHAHYSGMYLGCSLPALCKLADSKGYNFIGSNSSGCNAFFIRKDLSHPFNAVTAKQGYVESKIRTSRDKYGDLTYLSGKDRLDVIADLDIYDLELGTTRPLKELLTR</sequence>
<organism evidence="1 2">
    <name type="scientific">Desulfofarcimen acetoxidans (strain ATCC 49208 / DSM 771 / KCTC 5769 / VKM B-1644 / 5575)</name>
    <name type="common">Desulfotomaculum acetoxidans</name>
    <dbReference type="NCBI Taxonomy" id="485916"/>
    <lineage>
        <taxon>Bacteria</taxon>
        <taxon>Bacillati</taxon>
        <taxon>Bacillota</taxon>
        <taxon>Clostridia</taxon>
        <taxon>Eubacteriales</taxon>
        <taxon>Peptococcaceae</taxon>
        <taxon>Desulfofarcimen</taxon>
    </lineage>
</organism>
<keyword evidence="2" id="KW-1185">Reference proteome</keyword>
<name>C8W1X9_DESAS</name>
<protein>
    <submittedName>
        <fullName evidence="1">Uncharacterized protein</fullName>
    </submittedName>
</protein>
<dbReference type="HOGENOM" id="CLU_071534_0_0_9"/>
<dbReference type="RefSeq" id="WP_015758293.1">
    <property type="nucleotide sequence ID" value="NC_013216.1"/>
</dbReference>
<proteinExistence type="predicted"/>